<gene>
    <name evidence="2" type="ORF">HMPREF1577_01536</name>
</gene>
<accession>T2PII3</accession>
<dbReference type="AlphaFoldDB" id="T2PII3"/>
<protein>
    <submittedName>
        <fullName evidence="2">Uncharacterized protein</fullName>
    </submittedName>
</protein>
<reference evidence="2 3" key="1">
    <citation type="submission" date="2013-06" db="EMBL/GenBank/DDBJ databases">
        <authorList>
            <person name="Weinstock G."/>
            <person name="Sodergren E."/>
            <person name="Lobos E.A."/>
            <person name="Fulton L."/>
            <person name="Fulton R."/>
            <person name="Courtney L."/>
            <person name="Fronick C."/>
            <person name="O'Laughlin M."/>
            <person name="Godfrey J."/>
            <person name="Wilson R.M."/>
            <person name="Miner T."/>
            <person name="Farmer C."/>
            <person name="Delehaunty K."/>
            <person name="Cordes M."/>
            <person name="Minx P."/>
            <person name="Tomlinson C."/>
            <person name="Chen J."/>
            <person name="Wollam A."/>
            <person name="Pepin K.H."/>
            <person name="Bhonagiri V."/>
            <person name="Zhang X."/>
            <person name="Warren W."/>
            <person name="Mitreva M."/>
            <person name="Mardis E.R."/>
            <person name="Wilson R.K."/>
        </authorList>
    </citation>
    <scope>NUCLEOTIDE SEQUENCE [LARGE SCALE GENOMIC DNA]</scope>
    <source>
        <strain evidence="2 3">JCP8017A</strain>
    </source>
</reference>
<dbReference type="HOGENOM" id="CLU_2242200_0_0_11"/>
<evidence type="ECO:0000313" key="3">
    <source>
        <dbReference type="Proteomes" id="UP000015779"/>
    </source>
</evidence>
<evidence type="ECO:0000256" key="1">
    <source>
        <dbReference type="SAM" id="MobiDB-lite"/>
    </source>
</evidence>
<name>T2PII3_9BIFI</name>
<evidence type="ECO:0000313" key="2">
    <source>
        <dbReference type="EMBL" id="EPI49008.1"/>
    </source>
</evidence>
<dbReference type="EMBL" id="ATJN01000180">
    <property type="protein sequence ID" value="EPI49008.1"/>
    <property type="molecule type" value="Genomic_DNA"/>
</dbReference>
<proteinExistence type="predicted"/>
<comment type="caution">
    <text evidence="2">The sequence shown here is derived from an EMBL/GenBank/DDBJ whole genome shotgun (WGS) entry which is preliminary data.</text>
</comment>
<dbReference type="Proteomes" id="UP000015779">
    <property type="component" value="Unassembled WGS sequence"/>
</dbReference>
<organism evidence="2 3">
    <name type="scientific">Gardnerella pickettii JCP8017A</name>
    <dbReference type="NCBI Taxonomy" id="1261062"/>
    <lineage>
        <taxon>Bacteria</taxon>
        <taxon>Bacillati</taxon>
        <taxon>Actinomycetota</taxon>
        <taxon>Actinomycetes</taxon>
        <taxon>Bifidobacteriales</taxon>
        <taxon>Bifidobacteriaceae</taxon>
        <taxon>Gardnerella</taxon>
        <taxon>Gardnerella pickettii</taxon>
    </lineage>
</organism>
<feature type="non-terminal residue" evidence="2">
    <location>
        <position position="108"/>
    </location>
</feature>
<feature type="region of interest" description="Disordered" evidence="1">
    <location>
        <begin position="41"/>
        <end position="62"/>
    </location>
</feature>
<sequence length="108" mass="12113">MPKMLRKTTKSATKSGNVLRALHRNTKRHEFESTAIQLTKSKQNTQQITQRHKQRGGNTTSSLIRRQILPEFIPVGARIVVRTYKIAQLGGGERLQTDTGRSQATDAS</sequence>